<dbReference type="RefSeq" id="WP_182558168.1">
    <property type="nucleotide sequence ID" value="NZ_JACGWT010000001.1"/>
</dbReference>
<gene>
    <name evidence="5" type="ORF">FHX74_000119</name>
</gene>
<dbReference type="Gene3D" id="3.40.50.150">
    <property type="entry name" value="Vaccinia Virus protein VP39"/>
    <property type="match status" value="1"/>
</dbReference>
<evidence type="ECO:0000256" key="2">
    <source>
        <dbReference type="ARBA" id="ARBA00022679"/>
    </source>
</evidence>
<dbReference type="GO" id="GO:0032259">
    <property type="term" value="P:methylation"/>
    <property type="evidence" value="ECO:0007669"/>
    <property type="project" value="UniProtKB-KW"/>
</dbReference>
<dbReference type="PANTHER" id="PTHR43464">
    <property type="entry name" value="METHYLTRANSFERASE"/>
    <property type="match status" value="1"/>
</dbReference>
<dbReference type="SUPFAM" id="SSF53335">
    <property type="entry name" value="S-adenosyl-L-methionine-dependent methyltransferases"/>
    <property type="match status" value="1"/>
</dbReference>
<dbReference type="PANTHER" id="PTHR43464:SF19">
    <property type="entry name" value="UBIQUINONE BIOSYNTHESIS O-METHYLTRANSFERASE, MITOCHONDRIAL"/>
    <property type="match status" value="1"/>
</dbReference>
<name>A0A7W3P463_9ACTN</name>
<proteinExistence type="predicted"/>
<dbReference type="GO" id="GO:0008168">
    <property type="term" value="F:methyltransferase activity"/>
    <property type="evidence" value="ECO:0007669"/>
    <property type="project" value="UniProtKB-KW"/>
</dbReference>
<comment type="caution">
    <text evidence="5">The sequence shown here is derived from an EMBL/GenBank/DDBJ whole genome shotgun (WGS) entry which is preliminary data.</text>
</comment>
<protein>
    <submittedName>
        <fullName evidence="5">2-polyprenyl-3-methyl-5-hydroxy-6-metoxy-1, 4-benzoquinol methylase</fullName>
    </submittedName>
</protein>
<evidence type="ECO:0000259" key="4">
    <source>
        <dbReference type="Pfam" id="PF13649"/>
    </source>
</evidence>
<organism evidence="5 6">
    <name type="scientific">Microlunatus kandeliicorticis</name>
    <dbReference type="NCBI Taxonomy" id="1759536"/>
    <lineage>
        <taxon>Bacteria</taxon>
        <taxon>Bacillati</taxon>
        <taxon>Actinomycetota</taxon>
        <taxon>Actinomycetes</taxon>
        <taxon>Propionibacteriales</taxon>
        <taxon>Propionibacteriaceae</taxon>
        <taxon>Microlunatus</taxon>
    </lineage>
</organism>
<dbReference type="EMBL" id="JACGWT010000001">
    <property type="protein sequence ID" value="MBA8792525.1"/>
    <property type="molecule type" value="Genomic_DNA"/>
</dbReference>
<evidence type="ECO:0000256" key="3">
    <source>
        <dbReference type="ARBA" id="ARBA00022691"/>
    </source>
</evidence>
<dbReference type="InterPro" id="IPR041698">
    <property type="entry name" value="Methyltransf_25"/>
</dbReference>
<evidence type="ECO:0000313" key="6">
    <source>
        <dbReference type="Proteomes" id="UP000523079"/>
    </source>
</evidence>
<dbReference type="InterPro" id="IPR029063">
    <property type="entry name" value="SAM-dependent_MTases_sf"/>
</dbReference>
<evidence type="ECO:0000313" key="5">
    <source>
        <dbReference type="EMBL" id="MBA8792525.1"/>
    </source>
</evidence>
<dbReference type="AlphaFoldDB" id="A0A7W3P463"/>
<feature type="domain" description="Methyltransferase" evidence="4">
    <location>
        <begin position="51"/>
        <end position="146"/>
    </location>
</feature>
<accession>A0A7W3P463</accession>
<keyword evidence="3" id="KW-0949">S-adenosyl-L-methionine</keyword>
<evidence type="ECO:0000256" key="1">
    <source>
        <dbReference type="ARBA" id="ARBA00022603"/>
    </source>
</evidence>
<keyword evidence="2" id="KW-0808">Transferase</keyword>
<reference evidence="5 6" key="1">
    <citation type="submission" date="2020-07" db="EMBL/GenBank/DDBJ databases">
        <title>Sequencing the genomes of 1000 actinobacteria strains.</title>
        <authorList>
            <person name="Klenk H.-P."/>
        </authorList>
    </citation>
    <scope>NUCLEOTIDE SEQUENCE [LARGE SCALE GENOMIC DNA]</scope>
    <source>
        <strain evidence="5 6">DSM 100723</strain>
    </source>
</reference>
<dbReference type="Proteomes" id="UP000523079">
    <property type="component" value="Unassembled WGS sequence"/>
</dbReference>
<keyword evidence="1 5" id="KW-0489">Methyltransferase</keyword>
<dbReference type="Pfam" id="PF13649">
    <property type="entry name" value="Methyltransf_25"/>
    <property type="match status" value="1"/>
</dbReference>
<keyword evidence="6" id="KW-1185">Reference proteome</keyword>
<sequence length="228" mass="24960">MRPQDEQLLATARDWFDRDDQVEHYRAEAAHGPTPLESRVLNRFPAPPADVLDVGCGAGRIAVPLARQGYRVTGTDVSRRMLDEARAWATAAGTRVSLVQVSGTEMPFTAASFDAILSCKQYGYLPGADLRKNYLTRLWELLRPGGILALTSHVVSSEAEARAALDGDAEHRAAAARFDALEPLDTFSAGAGFVHWFTRDQLLDEIAVLAEPEVLESDGLQLGFVLRR</sequence>
<dbReference type="CDD" id="cd02440">
    <property type="entry name" value="AdoMet_MTases"/>
    <property type="match status" value="1"/>
</dbReference>